<evidence type="ECO:0000256" key="14">
    <source>
        <dbReference type="ARBA" id="ARBA00022840"/>
    </source>
</evidence>
<keyword evidence="7" id="KW-0963">Cytoplasm</keyword>
<dbReference type="GO" id="GO:0005929">
    <property type="term" value="C:cilium"/>
    <property type="evidence" value="ECO:0007669"/>
    <property type="project" value="UniProtKB-SubCell"/>
</dbReference>
<comment type="subcellular location">
    <subcellularLocation>
        <location evidence="3">Cell projection</location>
        <location evidence="3">Cilium</location>
    </subcellularLocation>
    <subcellularLocation>
        <location evidence="4">Cytoplasm</location>
        <location evidence="4">Cytoskeleton</location>
    </subcellularLocation>
    <subcellularLocation>
        <location evidence="2">Nucleus</location>
    </subcellularLocation>
</comment>
<keyword evidence="11" id="KW-0479">Metal-binding</keyword>
<evidence type="ECO:0000256" key="9">
    <source>
        <dbReference type="ARBA" id="ARBA00022553"/>
    </source>
</evidence>
<evidence type="ECO:0000256" key="18">
    <source>
        <dbReference type="ARBA" id="ARBA00023273"/>
    </source>
</evidence>
<sequence length="631" mass="70113">MNRYQISKQLGDGTYGSVLLATTVDTNERVAIKKMKKKYYSWDECLNLREVKSLRKLNHPNIVKLKEVVRENDMLYFVFEFMKENLYQMMKDRDKLLPESVVRNITYQVLQGLSFMHKFGFFHRDLKPENLLCNGTEQVKIADFGLAREIRSRPPYTDYVSTRWYRAPEVLLRSTNYSSPIDIWAVGCIMAELYTLRPLFPGSSEIDEIFKICSVLGTAKKEDWGEGYQLAAAMNFRFPQCVSTPLKQIIPNASNDGLQIIRDMLMWNPQKRPSALQCLRYGYFQVGTDFPRPPPVSKTPVNLPSQPSPSQKMAKPPSTYPNAYPEPKNNDFNLQPLTPRTAREDKSQILPALPVQMGKQNESDVFSMTISKKQSGGRKRWGAGLSDTWDDWADVDYPSNKTTKKVMPPPKTNNLFGKENLEDDGFMGPLLKKTVGNKPVIDSGKSSGSSAKQHYLSKSRYLPGINPKVSARRDSLRRESFGLGTDWSPLGKNLAMGEVNSNSRRLRGNNYDADYVPSFLGGKGGDGLGIASKFGSPAAYGGKSGAEVPVGNLKMYPDAVGAGYMRSGGGGGYQASFNQSGGGTGYQPSVAGGWKKAAPLPAVDTNKKPNGTGNYGPGQGRTDWTSKYLKS</sequence>
<comment type="catalytic activity">
    <reaction evidence="19">
        <text>L-threonyl-[protein] + ATP = O-phospho-L-threonyl-[protein] + ADP + H(+)</text>
        <dbReference type="Rhea" id="RHEA:46608"/>
        <dbReference type="Rhea" id="RHEA-COMP:11060"/>
        <dbReference type="Rhea" id="RHEA-COMP:11605"/>
        <dbReference type="ChEBI" id="CHEBI:15378"/>
        <dbReference type="ChEBI" id="CHEBI:30013"/>
        <dbReference type="ChEBI" id="CHEBI:30616"/>
        <dbReference type="ChEBI" id="CHEBI:61977"/>
        <dbReference type="ChEBI" id="CHEBI:456216"/>
        <dbReference type="EC" id="2.7.11.1"/>
    </reaction>
</comment>
<comment type="cofactor">
    <cofactor evidence="1">
        <name>Mg(2+)</name>
        <dbReference type="ChEBI" id="CHEBI:18420"/>
    </cofactor>
</comment>
<dbReference type="PROSITE" id="PS00108">
    <property type="entry name" value="PROTEIN_KINASE_ST"/>
    <property type="match status" value="1"/>
</dbReference>
<evidence type="ECO:0000256" key="13">
    <source>
        <dbReference type="ARBA" id="ARBA00022777"/>
    </source>
</evidence>
<dbReference type="GO" id="GO:0005634">
    <property type="term" value="C:nucleus"/>
    <property type="evidence" value="ECO:0007669"/>
    <property type="project" value="UniProtKB-SubCell"/>
</dbReference>
<evidence type="ECO:0000256" key="20">
    <source>
        <dbReference type="ARBA" id="ARBA00048679"/>
    </source>
</evidence>
<evidence type="ECO:0000313" key="24">
    <source>
        <dbReference type="EMBL" id="CEK79749.1"/>
    </source>
</evidence>
<evidence type="ECO:0000256" key="12">
    <source>
        <dbReference type="ARBA" id="ARBA00022741"/>
    </source>
</evidence>
<feature type="domain" description="Protein kinase" evidence="23">
    <location>
        <begin position="4"/>
        <end position="284"/>
    </location>
</feature>
<feature type="compositionally biased region" description="Polar residues" evidence="22">
    <location>
        <begin position="299"/>
        <end position="311"/>
    </location>
</feature>
<evidence type="ECO:0000256" key="5">
    <source>
        <dbReference type="ARBA" id="ARBA00006485"/>
    </source>
</evidence>
<evidence type="ECO:0000256" key="6">
    <source>
        <dbReference type="ARBA" id="ARBA00012513"/>
    </source>
</evidence>
<dbReference type="FunFam" id="3.30.200.20:FF:000071">
    <property type="entry name" value="serine/threonine-protein kinase MAK isoform X1"/>
    <property type="match status" value="1"/>
</dbReference>
<keyword evidence="14 21" id="KW-0067">ATP-binding</keyword>
<dbReference type="InterPro" id="IPR000719">
    <property type="entry name" value="Prot_kinase_dom"/>
</dbReference>
<feature type="region of interest" description="Disordered" evidence="22">
    <location>
        <begin position="292"/>
        <end position="336"/>
    </location>
</feature>
<dbReference type="AlphaFoldDB" id="A0A0B7AFF1"/>
<dbReference type="InterPro" id="IPR008271">
    <property type="entry name" value="Ser/Thr_kinase_AS"/>
</dbReference>
<dbReference type="FunFam" id="1.10.510.10:FF:000104">
    <property type="entry name" value="serine/threonine-protein kinase MAK isoform X1"/>
    <property type="match status" value="1"/>
</dbReference>
<protein>
    <recommendedName>
        <fullName evidence="6">non-specific serine/threonine protein kinase</fullName>
        <ecNumber evidence="6">2.7.11.1</ecNumber>
    </recommendedName>
</protein>
<dbReference type="SUPFAM" id="SSF56112">
    <property type="entry name" value="Protein kinase-like (PK-like)"/>
    <property type="match status" value="1"/>
</dbReference>
<proteinExistence type="inferred from homology"/>
<evidence type="ECO:0000256" key="21">
    <source>
        <dbReference type="PROSITE-ProRule" id="PRU10141"/>
    </source>
</evidence>
<comment type="similarity">
    <text evidence="5">Belongs to the protein kinase superfamily. CMGC Ser/Thr protein kinase family. CDC2/CDKX subfamily.</text>
</comment>
<keyword evidence="10" id="KW-0808">Transferase</keyword>
<dbReference type="GO" id="GO:0005856">
    <property type="term" value="C:cytoskeleton"/>
    <property type="evidence" value="ECO:0007669"/>
    <property type="project" value="UniProtKB-SubCell"/>
</dbReference>
<dbReference type="EC" id="2.7.11.1" evidence="6"/>
<comment type="catalytic activity">
    <reaction evidence="20">
        <text>L-seryl-[protein] + ATP = O-phospho-L-seryl-[protein] + ADP + H(+)</text>
        <dbReference type="Rhea" id="RHEA:17989"/>
        <dbReference type="Rhea" id="RHEA-COMP:9863"/>
        <dbReference type="Rhea" id="RHEA-COMP:11604"/>
        <dbReference type="ChEBI" id="CHEBI:15378"/>
        <dbReference type="ChEBI" id="CHEBI:29999"/>
        <dbReference type="ChEBI" id="CHEBI:30616"/>
        <dbReference type="ChEBI" id="CHEBI:83421"/>
        <dbReference type="ChEBI" id="CHEBI:456216"/>
        <dbReference type="EC" id="2.7.11.1"/>
    </reaction>
</comment>
<keyword evidence="15" id="KW-0460">Magnesium</keyword>
<keyword evidence="16" id="KW-0206">Cytoskeleton</keyword>
<dbReference type="PROSITE" id="PS00107">
    <property type="entry name" value="PROTEIN_KINASE_ATP"/>
    <property type="match status" value="1"/>
</dbReference>
<dbReference type="GO" id="GO:0005524">
    <property type="term" value="F:ATP binding"/>
    <property type="evidence" value="ECO:0007669"/>
    <property type="project" value="UniProtKB-UniRule"/>
</dbReference>
<dbReference type="PROSITE" id="PS50011">
    <property type="entry name" value="PROTEIN_KINASE_DOM"/>
    <property type="match status" value="1"/>
</dbReference>
<keyword evidence="17" id="KW-0539">Nucleus</keyword>
<gene>
    <name evidence="24" type="primary">ORF117186</name>
</gene>
<keyword evidence="9" id="KW-0597">Phosphoprotein</keyword>
<evidence type="ECO:0000256" key="8">
    <source>
        <dbReference type="ARBA" id="ARBA00022527"/>
    </source>
</evidence>
<evidence type="ECO:0000256" key="15">
    <source>
        <dbReference type="ARBA" id="ARBA00022842"/>
    </source>
</evidence>
<keyword evidence="13" id="KW-0418">Kinase</keyword>
<dbReference type="SMART" id="SM00220">
    <property type="entry name" value="S_TKc"/>
    <property type="match status" value="1"/>
</dbReference>
<evidence type="ECO:0000256" key="16">
    <source>
        <dbReference type="ARBA" id="ARBA00023212"/>
    </source>
</evidence>
<evidence type="ECO:0000256" key="22">
    <source>
        <dbReference type="SAM" id="MobiDB-lite"/>
    </source>
</evidence>
<dbReference type="EMBL" id="HACG01032884">
    <property type="protein sequence ID" value="CEK79749.1"/>
    <property type="molecule type" value="Transcribed_RNA"/>
</dbReference>
<keyword evidence="18" id="KW-0966">Cell projection</keyword>
<evidence type="ECO:0000256" key="11">
    <source>
        <dbReference type="ARBA" id="ARBA00022723"/>
    </source>
</evidence>
<dbReference type="InterPro" id="IPR011009">
    <property type="entry name" value="Kinase-like_dom_sf"/>
</dbReference>
<dbReference type="Gene3D" id="1.10.510.10">
    <property type="entry name" value="Transferase(Phosphotransferase) domain 1"/>
    <property type="match status" value="1"/>
</dbReference>
<dbReference type="InterPro" id="IPR017441">
    <property type="entry name" value="Protein_kinase_ATP_BS"/>
</dbReference>
<evidence type="ECO:0000256" key="19">
    <source>
        <dbReference type="ARBA" id="ARBA00047899"/>
    </source>
</evidence>
<evidence type="ECO:0000256" key="3">
    <source>
        <dbReference type="ARBA" id="ARBA00004138"/>
    </source>
</evidence>
<evidence type="ECO:0000256" key="7">
    <source>
        <dbReference type="ARBA" id="ARBA00022490"/>
    </source>
</evidence>
<accession>A0A0B7AFF1</accession>
<evidence type="ECO:0000256" key="4">
    <source>
        <dbReference type="ARBA" id="ARBA00004245"/>
    </source>
</evidence>
<evidence type="ECO:0000256" key="17">
    <source>
        <dbReference type="ARBA" id="ARBA00023242"/>
    </source>
</evidence>
<feature type="region of interest" description="Disordered" evidence="22">
    <location>
        <begin position="401"/>
        <end position="420"/>
    </location>
</feature>
<organism evidence="24">
    <name type="scientific">Arion vulgaris</name>
    <dbReference type="NCBI Taxonomy" id="1028688"/>
    <lineage>
        <taxon>Eukaryota</taxon>
        <taxon>Metazoa</taxon>
        <taxon>Spiralia</taxon>
        <taxon>Lophotrochozoa</taxon>
        <taxon>Mollusca</taxon>
        <taxon>Gastropoda</taxon>
        <taxon>Heterobranchia</taxon>
        <taxon>Euthyneura</taxon>
        <taxon>Panpulmonata</taxon>
        <taxon>Eupulmonata</taxon>
        <taxon>Stylommatophora</taxon>
        <taxon>Helicina</taxon>
        <taxon>Arionoidea</taxon>
        <taxon>Arionidae</taxon>
        <taxon>Arion</taxon>
    </lineage>
</organism>
<dbReference type="GO" id="GO:0004674">
    <property type="term" value="F:protein serine/threonine kinase activity"/>
    <property type="evidence" value="ECO:0007669"/>
    <property type="project" value="UniProtKB-KW"/>
</dbReference>
<evidence type="ECO:0000256" key="1">
    <source>
        <dbReference type="ARBA" id="ARBA00001946"/>
    </source>
</evidence>
<feature type="region of interest" description="Disordered" evidence="22">
    <location>
        <begin position="600"/>
        <end position="631"/>
    </location>
</feature>
<dbReference type="CDD" id="cd07830">
    <property type="entry name" value="STKc_MAK_like"/>
    <property type="match status" value="1"/>
</dbReference>
<evidence type="ECO:0000256" key="2">
    <source>
        <dbReference type="ARBA" id="ARBA00004123"/>
    </source>
</evidence>
<dbReference type="PANTHER" id="PTHR24055">
    <property type="entry name" value="MITOGEN-ACTIVATED PROTEIN KINASE"/>
    <property type="match status" value="1"/>
</dbReference>
<name>A0A0B7AFF1_9EUPU</name>
<dbReference type="Pfam" id="PF00069">
    <property type="entry name" value="Pkinase"/>
    <property type="match status" value="1"/>
</dbReference>
<dbReference type="InterPro" id="IPR050117">
    <property type="entry name" value="MAPK"/>
</dbReference>
<keyword evidence="8" id="KW-0723">Serine/threonine-protein kinase</keyword>
<keyword evidence="12 21" id="KW-0547">Nucleotide-binding</keyword>
<evidence type="ECO:0000259" key="23">
    <source>
        <dbReference type="PROSITE" id="PS50011"/>
    </source>
</evidence>
<reference evidence="24" key="1">
    <citation type="submission" date="2014-12" db="EMBL/GenBank/DDBJ databases">
        <title>Insight into the proteome of Arion vulgaris.</title>
        <authorList>
            <person name="Aradska J."/>
            <person name="Bulat T."/>
            <person name="Smidak R."/>
            <person name="Sarate P."/>
            <person name="Gangsoo J."/>
            <person name="Sialana F."/>
            <person name="Bilban M."/>
            <person name="Lubec G."/>
        </authorList>
    </citation>
    <scope>NUCLEOTIDE SEQUENCE</scope>
    <source>
        <tissue evidence="24">Skin</tissue>
    </source>
</reference>
<dbReference type="Gene3D" id="3.30.200.20">
    <property type="entry name" value="Phosphorylase Kinase, domain 1"/>
    <property type="match status" value="1"/>
</dbReference>
<feature type="binding site" evidence="21">
    <location>
        <position position="34"/>
    </location>
    <ligand>
        <name>ATP</name>
        <dbReference type="ChEBI" id="CHEBI:30616"/>
    </ligand>
</feature>
<evidence type="ECO:0000256" key="10">
    <source>
        <dbReference type="ARBA" id="ARBA00022679"/>
    </source>
</evidence>
<dbReference type="GO" id="GO:0046872">
    <property type="term" value="F:metal ion binding"/>
    <property type="evidence" value="ECO:0007669"/>
    <property type="project" value="UniProtKB-KW"/>
</dbReference>